<dbReference type="SMART" id="SM00707">
    <property type="entry name" value="RPEL"/>
    <property type="match status" value="2"/>
</dbReference>
<dbReference type="Gene3D" id="6.10.140.1750">
    <property type="match status" value="1"/>
</dbReference>
<sequence>MKIIFVFSDHRQAVSCLPEPQPDEEHGASDSSSVSPDDADDSDSEDERPPVLSIHNYFLQSSVNATLSDRLAARIYRKDTLSLKNMLDTPPPVDDIPNQTVQERREKMAEASIKLERKLSQRPTARELEQRNILKGRWPRGPSFFRSEMMEQRRRVLLRKLSFRPTIEELKDRQIIKFNDYVEVTNAESYDRRSDKPWVHLTPQEKAAIRKELNEFKSCEMEVHEASRQFTRFHRP</sequence>
<evidence type="ECO:0000256" key="5">
    <source>
        <dbReference type="SAM" id="MobiDB-lite"/>
    </source>
</evidence>
<reference evidence="6 7" key="2">
    <citation type="submission" date="2018-11" db="EMBL/GenBank/DDBJ databases">
        <authorList>
            <consortium name="Pathogen Informatics"/>
        </authorList>
    </citation>
    <scope>NUCLEOTIDE SEQUENCE [LARGE SCALE GENOMIC DNA]</scope>
</reference>
<evidence type="ECO:0000313" key="7">
    <source>
        <dbReference type="Proteomes" id="UP000270296"/>
    </source>
</evidence>
<evidence type="ECO:0000256" key="2">
    <source>
        <dbReference type="ARBA" id="ARBA00022737"/>
    </source>
</evidence>
<dbReference type="Pfam" id="PF02755">
    <property type="entry name" value="RPEL"/>
    <property type="match status" value="2"/>
</dbReference>
<evidence type="ECO:0000313" key="8">
    <source>
        <dbReference type="WBParaSite" id="SBAD_0000190501-mRNA-1"/>
    </source>
</evidence>
<feature type="repeat" description="RPEL" evidence="4">
    <location>
        <begin position="155"/>
        <end position="180"/>
    </location>
</feature>
<keyword evidence="2" id="KW-0677">Repeat</keyword>
<keyword evidence="3" id="KW-0009">Actin-binding</keyword>
<evidence type="ECO:0000256" key="1">
    <source>
        <dbReference type="ARBA" id="ARBA00009795"/>
    </source>
</evidence>
<proteinExistence type="inferred from homology"/>
<gene>
    <name evidence="6" type="ORF">SBAD_LOCUS1817</name>
</gene>
<dbReference type="PROSITE" id="PS51073">
    <property type="entry name" value="RPEL"/>
    <property type="match status" value="1"/>
</dbReference>
<evidence type="ECO:0000256" key="3">
    <source>
        <dbReference type="ARBA" id="ARBA00023203"/>
    </source>
</evidence>
<organism evidence="8">
    <name type="scientific">Soboliphyme baturini</name>
    <dbReference type="NCBI Taxonomy" id="241478"/>
    <lineage>
        <taxon>Eukaryota</taxon>
        <taxon>Metazoa</taxon>
        <taxon>Ecdysozoa</taxon>
        <taxon>Nematoda</taxon>
        <taxon>Enoplea</taxon>
        <taxon>Dorylaimia</taxon>
        <taxon>Dioctophymatida</taxon>
        <taxon>Dioctophymatoidea</taxon>
        <taxon>Soboliphymatidae</taxon>
        <taxon>Soboliphyme</taxon>
    </lineage>
</organism>
<feature type="compositionally biased region" description="Acidic residues" evidence="5">
    <location>
        <begin position="37"/>
        <end position="46"/>
    </location>
</feature>
<feature type="region of interest" description="Disordered" evidence="5">
    <location>
        <begin position="14"/>
        <end position="49"/>
    </location>
</feature>
<evidence type="ECO:0000256" key="4">
    <source>
        <dbReference type="PROSITE-ProRule" id="PRU00401"/>
    </source>
</evidence>
<protein>
    <submittedName>
        <fullName evidence="8">Phosphatase and actin regulator</fullName>
    </submittedName>
</protein>
<dbReference type="InterPro" id="IPR004018">
    <property type="entry name" value="RPEL_repeat"/>
</dbReference>
<dbReference type="AlphaFoldDB" id="A0A183IDX3"/>
<dbReference type="GO" id="GO:0030036">
    <property type="term" value="P:actin cytoskeleton organization"/>
    <property type="evidence" value="ECO:0007669"/>
    <property type="project" value="TreeGrafter"/>
</dbReference>
<evidence type="ECO:0000313" key="6">
    <source>
        <dbReference type="EMBL" id="VDO95579.1"/>
    </source>
</evidence>
<accession>A0A183IDX3</accession>
<keyword evidence="7" id="KW-1185">Reference proteome</keyword>
<comment type="similarity">
    <text evidence="1">Belongs to the phosphatase and actin regulator family.</text>
</comment>
<dbReference type="PANTHER" id="PTHR12751:SF18">
    <property type="entry name" value="PHOSPHATASE AND ACTIN REGULATOR 1"/>
    <property type="match status" value="1"/>
</dbReference>
<dbReference type="PANTHER" id="PTHR12751">
    <property type="entry name" value="PHOSPHATASE AND ACTIN REGULATOR PHACTR"/>
    <property type="match status" value="1"/>
</dbReference>
<dbReference type="OrthoDB" id="5563016at2759"/>
<dbReference type="Gene3D" id="6.10.140.2130">
    <property type="match status" value="1"/>
</dbReference>
<dbReference type="GO" id="GO:0003779">
    <property type="term" value="F:actin binding"/>
    <property type="evidence" value="ECO:0007669"/>
    <property type="project" value="UniProtKB-KW"/>
</dbReference>
<dbReference type="EMBL" id="UZAM01006964">
    <property type="protein sequence ID" value="VDO95579.1"/>
    <property type="molecule type" value="Genomic_DNA"/>
</dbReference>
<dbReference type="WBParaSite" id="SBAD_0000190501-mRNA-1">
    <property type="protein sequence ID" value="SBAD_0000190501-mRNA-1"/>
    <property type="gene ID" value="SBAD_0000190501"/>
</dbReference>
<reference evidence="8" key="1">
    <citation type="submission" date="2016-06" db="UniProtKB">
        <authorList>
            <consortium name="WormBaseParasite"/>
        </authorList>
    </citation>
    <scope>IDENTIFICATION</scope>
</reference>
<name>A0A183IDX3_9BILA</name>
<dbReference type="Proteomes" id="UP000270296">
    <property type="component" value="Unassembled WGS sequence"/>
</dbReference>